<organism evidence="1">
    <name type="scientific">Arundo donax</name>
    <name type="common">Giant reed</name>
    <name type="synonym">Donax arundinaceus</name>
    <dbReference type="NCBI Taxonomy" id="35708"/>
    <lineage>
        <taxon>Eukaryota</taxon>
        <taxon>Viridiplantae</taxon>
        <taxon>Streptophyta</taxon>
        <taxon>Embryophyta</taxon>
        <taxon>Tracheophyta</taxon>
        <taxon>Spermatophyta</taxon>
        <taxon>Magnoliopsida</taxon>
        <taxon>Liliopsida</taxon>
        <taxon>Poales</taxon>
        <taxon>Poaceae</taxon>
        <taxon>PACMAD clade</taxon>
        <taxon>Arundinoideae</taxon>
        <taxon>Arundineae</taxon>
        <taxon>Arundo</taxon>
    </lineage>
</organism>
<proteinExistence type="predicted"/>
<accession>A0A0A8YVW0</accession>
<dbReference type="EMBL" id="GBRH01266616">
    <property type="protein sequence ID" value="JAD31279.1"/>
    <property type="molecule type" value="Transcribed_RNA"/>
</dbReference>
<protein>
    <submittedName>
        <fullName evidence="1">Uncharacterized protein</fullName>
    </submittedName>
</protein>
<reference evidence="1" key="1">
    <citation type="submission" date="2014-09" db="EMBL/GenBank/DDBJ databases">
        <authorList>
            <person name="Magalhaes I.L.F."/>
            <person name="Oliveira U."/>
            <person name="Santos F.R."/>
            <person name="Vidigal T.H.D.A."/>
            <person name="Brescovit A.D."/>
            <person name="Santos A.J."/>
        </authorList>
    </citation>
    <scope>NUCLEOTIDE SEQUENCE</scope>
    <source>
        <tissue evidence="1">Shoot tissue taken approximately 20 cm above the soil surface</tissue>
    </source>
</reference>
<dbReference type="AlphaFoldDB" id="A0A0A8YVW0"/>
<name>A0A0A8YVW0_ARUDO</name>
<sequence>MKFQSSNSIGSQILTSSIYLFWNIAMQNTRESTILFFPFRPD</sequence>
<reference evidence="1" key="2">
    <citation type="journal article" date="2015" name="Data Brief">
        <title>Shoot transcriptome of the giant reed, Arundo donax.</title>
        <authorList>
            <person name="Barrero R.A."/>
            <person name="Guerrero F.D."/>
            <person name="Moolhuijzen P."/>
            <person name="Goolsby J.A."/>
            <person name="Tidwell J."/>
            <person name="Bellgard S.E."/>
            <person name="Bellgard M.I."/>
        </authorList>
    </citation>
    <scope>NUCLEOTIDE SEQUENCE</scope>
    <source>
        <tissue evidence="1">Shoot tissue taken approximately 20 cm above the soil surface</tissue>
    </source>
</reference>
<evidence type="ECO:0000313" key="1">
    <source>
        <dbReference type="EMBL" id="JAD31279.1"/>
    </source>
</evidence>